<evidence type="ECO:0000313" key="10">
    <source>
        <dbReference type="Proteomes" id="UP000464378"/>
    </source>
</evidence>
<dbReference type="Pfam" id="PF02687">
    <property type="entry name" value="FtsX"/>
    <property type="match status" value="1"/>
</dbReference>
<dbReference type="InParanoid" id="A0A6C2YWA8"/>
<dbReference type="GO" id="GO:0005886">
    <property type="term" value="C:plasma membrane"/>
    <property type="evidence" value="ECO:0007669"/>
    <property type="project" value="UniProtKB-SubCell"/>
</dbReference>
<evidence type="ECO:0000256" key="2">
    <source>
        <dbReference type="ARBA" id="ARBA00022448"/>
    </source>
</evidence>
<dbReference type="PANTHER" id="PTHR43738:SF1">
    <property type="entry name" value="HEMIN TRANSPORT SYSTEM PERMEASE PROTEIN HRTB-RELATED"/>
    <property type="match status" value="1"/>
</dbReference>
<proteinExistence type="predicted"/>
<keyword evidence="10" id="KW-1185">Reference proteome</keyword>
<keyword evidence="5 7" id="KW-1133">Transmembrane helix</keyword>
<keyword evidence="4 7" id="KW-0812">Transmembrane</keyword>
<evidence type="ECO:0000259" key="8">
    <source>
        <dbReference type="Pfam" id="PF02687"/>
    </source>
</evidence>
<keyword evidence="2" id="KW-0813">Transport</keyword>
<dbReference type="PANTHER" id="PTHR43738">
    <property type="entry name" value="ABC TRANSPORTER, MEMBRANE PROTEIN"/>
    <property type="match status" value="1"/>
</dbReference>
<sequence length="375" mass="40275">MNYALQTLWHDRARFLPGVLAVAFSAVLIGVQCGLLLGLFSLTSISIDLSPAQIWVGSPKMLSVDLGDPIPESFTGRVASEPGIVRTEMYYQLFANFTKPDGGSDKCMIIGFSLEPNALGAMSVVTDQMRHDLSEPFAIVIDESDFDRLGIKQVGDTAEINKQRVRVVGTVQGVKGLAAAYILCSPATARALLKVNCPPGNTVFVLAECENPAEAPAIVERLREKYPNDMSVFASADFSKHSRLHWLIKTKAGIALGYAALLGLLVGLVVTSQTLYAATTASAREYAILLALGIPRWRVSMAVVSQSFWVGTMGILVAIPTIFGMGHLVGVIGIQVLMPPWLLASTIGVTMAMASLSGLMALRSVRQIEPNNLLR</sequence>
<evidence type="ECO:0000256" key="1">
    <source>
        <dbReference type="ARBA" id="ARBA00004651"/>
    </source>
</evidence>
<comment type="subcellular location">
    <subcellularLocation>
        <location evidence="1">Cell membrane</location>
        <topology evidence="1">Multi-pass membrane protein</topology>
    </subcellularLocation>
</comment>
<accession>A0A6C2YWA8</accession>
<gene>
    <name evidence="9" type="ORF">GMBLW1_37500</name>
</gene>
<evidence type="ECO:0000256" key="5">
    <source>
        <dbReference type="ARBA" id="ARBA00022989"/>
    </source>
</evidence>
<feature type="transmembrane region" description="Helical" evidence="7">
    <location>
        <begin position="252"/>
        <end position="270"/>
    </location>
</feature>
<evidence type="ECO:0000256" key="6">
    <source>
        <dbReference type="ARBA" id="ARBA00023136"/>
    </source>
</evidence>
<evidence type="ECO:0000256" key="4">
    <source>
        <dbReference type="ARBA" id="ARBA00022692"/>
    </source>
</evidence>
<name>A0A6C2YWA8_9BACT</name>
<feature type="transmembrane region" description="Helical" evidence="7">
    <location>
        <begin position="307"/>
        <end position="329"/>
    </location>
</feature>
<evidence type="ECO:0000313" key="9">
    <source>
        <dbReference type="EMBL" id="VIP05443.1"/>
    </source>
</evidence>
<dbReference type="InterPro" id="IPR003838">
    <property type="entry name" value="ABC3_permease_C"/>
</dbReference>
<dbReference type="InterPro" id="IPR051125">
    <property type="entry name" value="ABC-4/HrtB_transporter"/>
</dbReference>
<organism evidence="9">
    <name type="scientific">Tuwongella immobilis</name>
    <dbReference type="NCBI Taxonomy" id="692036"/>
    <lineage>
        <taxon>Bacteria</taxon>
        <taxon>Pseudomonadati</taxon>
        <taxon>Planctomycetota</taxon>
        <taxon>Planctomycetia</taxon>
        <taxon>Gemmatales</taxon>
        <taxon>Gemmataceae</taxon>
        <taxon>Tuwongella</taxon>
    </lineage>
</organism>
<dbReference type="EMBL" id="LR593887">
    <property type="protein sequence ID" value="VTS08242.1"/>
    <property type="molecule type" value="Genomic_DNA"/>
</dbReference>
<feature type="transmembrane region" description="Helical" evidence="7">
    <location>
        <begin position="15"/>
        <end position="40"/>
    </location>
</feature>
<feature type="domain" description="ABC3 transporter permease C-terminal" evidence="8">
    <location>
        <begin position="259"/>
        <end position="370"/>
    </location>
</feature>
<evidence type="ECO:0000256" key="3">
    <source>
        <dbReference type="ARBA" id="ARBA00022475"/>
    </source>
</evidence>
<keyword evidence="6 7" id="KW-0472">Membrane</keyword>
<keyword evidence="3" id="KW-1003">Cell membrane</keyword>
<dbReference type="KEGG" id="tim:GMBLW1_37500"/>
<evidence type="ECO:0000256" key="7">
    <source>
        <dbReference type="SAM" id="Phobius"/>
    </source>
</evidence>
<protein>
    <recommendedName>
        <fullName evidence="8">ABC3 transporter permease C-terminal domain-containing protein</fullName>
    </recommendedName>
</protein>
<feature type="transmembrane region" description="Helical" evidence="7">
    <location>
        <begin position="341"/>
        <end position="362"/>
    </location>
</feature>
<dbReference type="AlphaFoldDB" id="A0A6C2YWA8"/>
<dbReference type="Proteomes" id="UP000464378">
    <property type="component" value="Chromosome"/>
</dbReference>
<reference evidence="9" key="1">
    <citation type="submission" date="2019-04" db="EMBL/GenBank/DDBJ databases">
        <authorList>
            <consortium name="Science for Life Laboratories"/>
        </authorList>
    </citation>
    <scope>NUCLEOTIDE SEQUENCE</scope>
    <source>
        <strain evidence="9">MBLW1</strain>
    </source>
</reference>
<dbReference type="EMBL" id="LR586016">
    <property type="protein sequence ID" value="VIP05443.1"/>
    <property type="molecule type" value="Genomic_DNA"/>
</dbReference>
<dbReference type="RefSeq" id="WP_162660514.1">
    <property type="nucleotide sequence ID" value="NZ_LR593887.1"/>
</dbReference>